<gene>
    <name evidence="2" type="ORF">ACFSGJ_12205</name>
</gene>
<dbReference type="RefSeq" id="WP_390262045.1">
    <property type="nucleotide sequence ID" value="NZ_JBHUGH010000009.1"/>
</dbReference>
<accession>A0ABW4S5W7</accession>
<dbReference type="Gene3D" id="3.40.50.300">
    <property type="entry name" value="P-loop containing nucleotide triphosphate hydrolases"/>
    <property type="match status" value="1"/>
</dbReference>
<comment type="caution">
    <text evidence="2">The sequence shown here is derived from an EMBL/GenBank/DDBJ whole genome shotgun (WGS) entry which is preliminary data.</text>
</comment>
<protein>
    <submittedName>
        <fullName evidence="2">YcjF family protein</fullName>
    </submittedName>
</protein>
<feature type="domain" description="G" evidence="1">
    <location>
        <begin position="46"/>
        <end position="147"/>
    </location>
</feature>
<dbReference type="Proteomes" id="UP001597353">
    <property type="component" value="Unassembled WGS sequence"/>
</dbReference>
<dbReference type="InterPro" id="IPR006073">
    <property type="entry name" value="GTP-bd"/>
</dbReference>
<keyword evidence="3" id="KW-1185">Reference proteome</keyword>
<dbReference type="InterPro" id="IPR027417">
    <property type="entry name" value="P-loop_NTPase"/>
</dbReference>
<dbReference type="CDD" id="cd00882">
    <property type="entry name" value="Ras_like_GTPase"/>
    <property type="match status" value="1"/>
</dbReference>
<proteinExistence type="predicted"/>
<evidence type="ECO:0000259" key="1">
    <source>
        <dbReference type="Pfam" id="PF01926"/>
    </source>
</evidence>
<dbReference type="Pfam" id="PF01926">
    <property type="entry name" value="MMR_HSR1"/>
    <property type="match status" value="1"/>
</dbReference>
<evidence type="ECO:0000313" key="2">
    <source>
        <dbReference type="EMBL" id="MFD1912975.1"/>
    </source>
</evidence>
<dbReference type="EMBL" id="JBHUGH010000009">
    <property type="protein sequence ID" value="MFD1912975.1"/>
    <property type="molecule type" value="Genomic_DNA"/>
</dbReference>
<dbReference type="SUPFAM" id="SSF52540">
    <property type="entry name" value="P-loop containing nucleoside triphosphate hydrolases"/>
    <property type="match status" value="1"/>
</dbReference>
<evidence type="ECO:0000313" key="3">
    <source>
        <dbReference type="Proteomes" id="UP001597353"/>
    </source>
</evidence>
<organism evidence="2 3">
    <name type="scientific">Halodurantibacterium flavum</name>
    <dbReference type="NCBI Taxonomy" id="1382802"/>
    <lineage>
        <taxon>Bacteria</taxon>
        <taxon>Pseudomonadati</taxon>
        <taxon>Pseudomonadota</taxon>
        <taxon>Alphaproteobacteria</taxon>
        <taxon>Rhodobacterales</taxon>
        <taxon>Paracoccaceae</taxon>
        <taxon>Halodurantibacterium</taxon>
    </lineage>
</organism>
<reference evidence="3" key="1">
    <citation type="journal article" date="2019" name="Int. J. Syst. Evol. Microbiol.">
        <title>The Global Catalogue of Microorganisms (GCM) 10K type strain sequencing project: providing services to taxonomists for standard genome sequencing and annotation.</title>
        <authorList>
            <consortium name="The Broad Institute Genomics Platform"/>
            <consortium name="The Broad Institute Genome Sequencing Center for Infectious Disease"/>
            <person name="Wu L."/>
            <person name="Ma J."/>
        </authorList>
    </citation>
    <scope>NUCLEOTIDE SEQUENCE [LARGE SCALE GENOMIC DNA]</scope>
    <source>
        <strain evidence="3">CGMCC 4.7242</strain>
    </source>
</reference>
<sequence>MKLGDLFERVMERIPPLGGIGAAAEGGAASADDPTPADLPVPVLWLLGKTGAGKSSLVQAMTGEDAIAVGNGFSPCTRTSSVYDHPPGAPVVRFLDTRGLAETGYDAAEDLEVSESGSHAILAVARLDDPVQHELTAALREVRRKRPKFPVLVVHTGADLVPDAGMRGRARGQVQQALEKAAGGPLPSVEVALQPGRPAPPALIDSLAGVLPEVALFLAAESASDAEGQQFLRHRALVFRYAGAAGASDVVPVAGAVSVPALQAAMLRQLARAYRVTWGRDDLRRFAAALGAGAVLQYGASFGLRQLAKLVPVYGQTLGAAAAATLSFSTTLALGRAAAYWLYHQSRGKPVDAAALREKYAEALRRASDKAG</sequence>
<name>A0ABW4S5W7_9RHOB</name>